<accession>A0ABY7NRZ3</accession>
<reference evidence="6 7" key="1">
    <citation type="submission" date="2022-12" db="EMBL/GenBank/DDBJ databases">
        <title>Sphingomonas abieness sp. nov., an endophytic bacterium isolated from Abies koreana.</title>
        <authorList>
            <person name="Jiang L."/>
            <person name="Lee J."/>
        </authorList>
    </citation>
    <scope>NUCLEOTIDE SEQUENCE [LARGE SCALE GENOMIC DNA]</scope>
    <source>
        <strain evidence="7">PAMB 00755</strain>
    </source>
</reference>
<dbReference type="InterPro" id="IPR038488">
    <property type="entry name" value="Integrase_DNA-bd_sf"/>
</dbReference>
<dbReference type="InterPro" id="IPR050808">
    <property type="entry name" value="Phage_Integrase"/>
</dbReference>
<name>A0ABY7NRZ3_9SPHN</name>
<keyword evidence="4" id="KW-0233">DNA recombination</keyword>
<keyword evidence="2" id="KW-0229">DNA integration</keyword>
<dbReference type="Pfam" id="PF13356">
    <property type="entry name" value="Arm-DNA-bind_3"/>
    <property type="match status" value="1"/>
</dbReference>
<dbReference type="InterPro" id="IPR011010">
    <property type="entry name" value="DNA_brk_join_enz"/>
</dbReference>
<evidence type="ECO:0000313" key="7">
    <source>
        <dbReference type="Proteomes" id="UP001210865"/>
    </source>
</evidence>
<evidence type="ECO:0000256" key="2">
    <source>
        <dbReference type="ARBA" id="ARBA00022908"/>
    </source>
</evidence>
<protein>
    <submittedName>
        <fullName evidence="6">Tyrosine-type recombinase/integrase</fullName>
    </submittedName>
</protein>
<dbReference type="InterPro" id="IPR010998">
    <property type="entry name" value="Integrase_recombinase_N"/>
</dbReference>
<evidence type="ECO:0000256" key="3">
    <source>
        <dbReference type="ARBA" id="ARBA00023125"/>
    </source>
</evidence>
<dbReference type="InterPro" id="IPR013762">
    <property type="entry name" value="Integrase-like_cat_sf"/>
</dbReference>
<proteinExistence type="inferred from homology"/>
<dbReference type="InterPro" id="IPR025166">
    <property type="entry name" value="Integrase_DNA_bind_dom"/>
</dbReference>
<dbReference type="SUPFAM" id="SSF56349">
    <property type="entry name" value="DNA breaking-rejoining enzymes"/>
    <property type="match status" value="1"/>
</dbReference>
<dbReference type="Proteomes" id="UP001210865">
    <property type="component" value="Chromosome"/>
</dbReference>
<dbReference type="PROSITE" id="PS51898">
    <property type="entry name" value="TYR_RECOMBINASE"/>
    <property type="match status" value="1"/>
</dbReference>
<dbReference type="PANTHER" id="PTHR30629">
    <property type="entry name" value="PROPHAGE INTEGRASE"/>
    <property type="match status" value="1"/>
</dbReference>
<organism evidence="6 7">
    <name type="scientific">Sphingomonas abietis</name>
    <dbReference type="NCBI Taxonomy" id="3012344"/>
    <lineage>
        <taxon>Bacteria</taxon>
        <taxon>Pseudomonadati</taxon>
        <taxon>Pseudomonadota</taxon>
        <taxon>Alphaproteobacteria</taxon>
        <taxon>Sphingomonadales</taxon>
        <taxon>Sphingomonadaceae</taxon>
        <taxon>Sphingomonas</taxon>
    </lineage>
</organism>
<keyword evidence="3" id="KW-0238">DNA-binding</keyword>
<keyword evidence="7" id="KW-1185">Reference proteome</keyword>
<evidence type="ECO:0000259" key="5">
    <source>
        <dbReference type="PROSITE" id="PS51898"/>
    </source>
</evidence>
<feature type="domain" description="Tyr recombinase" evidence="5">
    <location>
        <begin position="211"/>
        <end position="387"/>
    </location>
</feature>
<dbReference type="RefSeq" id="WP_270077856.1">
    <property type="nucleotide sequence ID" value="NZ_CP115174.1"/>
</dbReference>
<dbReference type="Gene3D" id="1.10.443.10">
    <property type="entry name" value="Intergrase catalytic core"/>
    <property type="match status" value="1"/>
</dbReference>
<dbReference type="Gene3D" id="1.10.150.130">
    <property type="match status" value="1"/>
</dbReference>
<comment type="similarity">
    <text evidence="1">Belongs to the 'phage' integrase family.</text>
</comment>
<dbReference type="PANTHER" id="PTHR30629:SF2">
    <property type="entry name" value="PROPHAGE INTEGRASE INTS-RELATED"/>
    <property type="match status" value="1"/>
</dbReference>
<gene>
    <name evidence="6" type="ORF">PBT88_03530</name>
</gene>
<evidence type="ECO:0000256" key="4">
    <source>
        <dbReference type="ARBA" id="ARBA00023172"/>
    </source>
</evidence>
<dbReference type="Pfam" id="PF00589">
    <property type="entry name" value="Phage_integrase"/>
    <property type="match status" value="1"/>
</dbReference>
<dbReference type="EMBL" id="CP115174">
    <property type="protein sequence ID" value="WBO23221.1"/>
    <property type="molecule type" value="Genomic_DNA"/>
</dbReference>
<evidence type="ECO:0000313" key="6">
    <source>
        <dbReference type="EMBL" id="WBO23221.1"/>
    </source>
</evidence>
<dbReference type="Gene3D" id="3.30.160.390">
    <property type="entry name" value="Integrase, DNA-binding domain"/>
    <property type="match status" value="1"/>
</dbReference>
<sequence>MARLTKRVVEAASASGKDAFLWDDEISGFGVRVFTSGKRSYLIQYRVGERTRRKTIGSHGVWTAETARTEAKILLGKVAHGEDPVDDELRASLTVADICDRYLTEGLATAKEGSIKQAKANIENHIKPLLGKTLVTRLTRSEVQAMMRDIAAGKTAKVEKLGPRSVSRVRGGKGTANRAVNTLSAALTLAVDDGLRPENPAMKVKKYPGKKLERFLSPEELVRLGGVLTAAEAIGVENPYAIAAVRLLILTGCRKNEILKLKREWIDTYHRCLRLPDSKTGAKVVHLGEPALRLVASLAQVEGNPHLLPGRGEGTHVTNLDKVWRRLSKSAELENVRIHDLRHSFASMGANNGDSLPVIGALLGHRSTKTTQRYAHLADYPVRSAADRIATRIADYLDILPDIDADAAEPAEVGILSIAPTADELESGPDPVLGKAIRTKWLDARAAAAFLGNTVGTLQTYRWMGTGPEFTKIGRRVVYSRDSLILWRDAGSVETTKVPDLRRQFFADH</sequence>
<evidence type="ECO:0000256" key="1">
    <source>
        <dbReference type="ARBA" id="ARBA00008857"/>
    </source>
</evidence>
<dbReference type="CDD" id="cd00796">
    <property type="entry name" value="INT_Rci_Hp1_C"/>
    <property type="match status" value="1"/>
</dbReference>
<dbReference type="InterPro" id="IPR002104">
    <property type="entry name" value="Integrase_catalytic"/>
</dbReference>